<reference evidence="3" key="1">
    <citation type="submission" date="2016-04" db="UniProtKB">
        <authorList>
            <consortium name="WormBaseParasite"/>
        </authorList>
    </citation>
    <scope>IDENTIFICATION</scope>
</reference>
<dbReference type="PRINTS" id="PR00081">
    <property type="entry name" value="GDHRDH"/>
</dbReference>
<reference evidence="1 2" key="2">
    <citation type="submission" date="2018-11" db="EMBL/GenBank/DDBJ databases">
        <authorList>
            <consortium name="Pathogen Informatics"/>
        </authorList>
    </citation>
    <scope>NUCLEOTIDE SEQUENCE [LARGE SCALE GENOMIC DNA]</scope>
</reference>
<dbReference type="SUPFAM" id="SSF51735">
    <property type="entry name" value="NAD(P)-binding Rossmann-fold domains"/>
    <property type="match status" value="1"/>
</dbReference>
<evidence type="ECO:0000313" key="1">
    <source>
        <dbReference type="EMBL" id="VDL71285.1"/>
    </source>
</evidence>
<proteinExistence type="predicted"/>
<name>A0A0N4XXH8_NIPBR</name>
<dbReference type="STRING" id="27835.A0A0N4XXH8"/>
<accession>A0A0N4XXH8</accession>
<dbReference type="WBParaSite" id="NBR_0000769501-mRNA-1">
    <property type="protein sequence ID" value="NBR_0000769501-mRNA-1"/>
    <property type="gene ID" value="NBR_0000769501"/>
</dbReference>
<dbReference type="Gene3D" id="3.40.50.720">
    <property type="entry name" value="NAD(P)-binding Rossmann-like Domain"/>
    <property type="match status" value="1"/>
</dbReference>
<sequence length="117" mass="12804">MGRASLPRRVVLAITFVFVYTWCLIFKDIPRVVVITGGAMGIGKAVAKMLSVQEKAKESLNETAAQIRKDPSLGTVDICIVNAAVLKFGECLDLSEKDYKINANVNILGHIFVSVFF</sequence>
<dbReference type="EMBL" id="UYSL01019916">
    <property type="protein sequence ID" value="VDL71285.1"/>
    <property type="molecule type" value="Genomic_DNA"/>
</dbReference>
<evidence type="ECO:0000313" key="2">
    <source>
        <dbReference type="Proteomes" id="UP000271162"/>
    </source>
</evidence>
<keyword evidence="2" id="KW-1185">Reference proteome</keyword>
<gene>
    <name evidence="1" type="ORF">NBR_LOCUS7696</name>
</gene>
<dbReference type="InterPro" id="IPR036291">
    <property type="entry name" value="NAD(P)-bd_dom_sf"/>
</dbReference>
<evidence type="ECO:0000313" key="3">
    <source>
        <dbReference type="WBParaSite" id="NBR_0000769501-mRNA-1"/>
    </source>
</evidence>
<dbReference type="InterPro" id="IPR002347">
    <property type="entry name" value="SDR_fam"/>
</dbReference>
<organism evidence="3">
    <name type="scientific">Nippostrongylus brasiliensis</name>
    <name type="common">Rat hookworm</name>
    <dbReference type="NCBI Taxonomy" id="27835"/>
    <lineage>
        <taxon>Eukaryota</taxon>
        <taxon>Metazoa</taxon>
        <taxon>Ecdysozoa</taxon>
        <taxon>Nematoda</taxon>
        <taxon>Chromadorea</taxon>
        <taxon>Rhabditida</taxon>
        <taxon>Rhabditina</taxon>
        <taxon>Rhabditomorpha</taxon>
        <taxon>Strongyloidea</taxon>
        <taxon>Heligmosomidae</taxon>
        <taxon>Nippostrongylus</taxon>
    </lineage>
</organism>
<protein>
    <submittedName>
        <fullName evidence="3">Hydroxysteroid 17-beta dehydrogenase 11</fullName>
    </submittedName>
</protein>
<dbReference type="AlphaFoldDB" id="A0A0N4XXH8"/>
<dbReference type="Proteomes" id="UP000271162">
    <property type="component" value="Unassembled WGS sequence"/>
</dbReference>